<organism evidence="1 2">
    <name type="scientific">Cetraspora pellucida</name>
    <dbReference type="NCBI Taxonomy" id="1433469"/>
    <lineage>
        <taxon>Eukaryota</taxon>
        <taxon>Fungi</taxon>
        <taxon>Fungi incertae sedis</taxon>
        <taxon>Mucoromycota</taxon>
        <taxon>Glomeromycotina</taxon>
        <taxon>Glomeromycetes</taxon>
        <taxon>Diversisporales</taxon>
        <taxon>Gigasporaceae</taxon>
        <taxon>Cetraspora</taxon>
    </lineage>
</organism>
<comment type="caution">
    <text evidence="1">The sequence shown here is derived from an EMBL/GenBank/DDBJ whole genome shotgun (WGS) entry which is preliminary data.</text>
</comment>
<proteinExistence type="predicted"/>
<reference evidence="1" key="1">
    <citation type="submission" date="2021-06" db="EMBL/GenBank/DDBJ databases">
        <authorList>
            <person name="Kallberg Y."/>
            <person name="Tangrot J."/>
            <person name="Rosling A."/>
        </authorList>
    </citation>
    <scope>NUCLEOTIDE SEQUENCE</scope>
    <source>
        <strain evidence="1">28 12/20/2015</strain>
    </source>
</reference>
<sequence length="102" mass="12030">MAYYSNIEEIENIPETKPSESESLEDESDDYHTYEQENTIANNNFIKEQLFYRKIIENYLAEVLQCEEKFIPANTINLENSYNKKNTSSDIQLKNLLKVVIK</sequence>
<dbReference type="EMBL" id="CAJVPW010004177">
    <property type="protein sequence ID" value="CAG8536100.1"/>
    <property type="molecule type" value="Genomic_DNA"/>
</dbReference>
<gene>
    <name evidence="1" type="ORF">SPELUC_LOCUS4587</name>
</gene>
<evidence type="ECO:0000313" key="2">
    <source>
        <dbReference type="Proteomes" id="UP000789366"/>
    </source>
</evidence>
<evidence type="ECO:0000313" key="1">
    <source>
        <dbReference type="EMBL" id="CAG8536100.1"/>
    </source>
</evidence>
<name>A0ACA9LK84_9GLOM</name>
<dbReference type="Proteomes" id="UP000789366">
    <property type="component" value="Unassembled WGS sequence"/>
</dbReference>
<protein>
    <submittedName>
        <fullName evidence="1">4560_t:CDS:1</fullName>
    </submittedName>
</protein>
<accession>A0ACA9LK84</accession>
<feature type="non-terminal residue" evidence="1">
    <location>
        <position position="102"/>
    </location>
</feature>
<keyword evidence="2" id="KW-1185">Reference proteome</keyword>